<sequence>MAPPPAGNSTSWASARTLEGARLVRLQNLATHINVYNSPYFPKNIGEYVAHLREIQAEKLGVERKKIQNRIEEIGQAERVGVFLNGKSLEFVRVDVLGYGQEKVWPFGHHPLRVDAIEAWPTKIESKLEGEYRSKAGLKRRFPAPRQGEDAWEDIPPLIQDASGKYDMVGHRIKNGMKELEMRRRQEYPETWTTEWHDETQEEDVAEYVPDGGWKFNEEDLSKTGAWVELLDDLWGI</sequence>
<dbReference type="OrthoDB" id="3556970at2759"/>
<proteinExistence type="predicted"/>
<dbReference type="RefSeq" id="XP_024716398.1">
    <property type="nucleotide sequence ID" value="XM_024864887.1"/>
</dbReference>
<evidence type="ECO:0000313" key="2">
    <source>
        <dbReference type="Proteomes" id="UP000241818"/>
    </source>
</evidence>
<dbReference type="Proteomes" id="UP000241818">
    <property type="component" value="Unassembled WGS sequence"/>
</dbReference>
<dbReference type="STRING" id="857342.A0A2T3AP15"/>
<protein>
    <submittedName>
        <fullName evidence="1">Uncharacterized protein</fullName>
    </submittedName>
</protein>
<evidence type="ECO:0000313" key="1">
    <source>
        <dbReference type="EMBL" id="PSS06668.1"/>
    </source>
</evidence>
<dbReference type="AlphaFoldDB" id="A0A2T3AP15"/>
<accession>A0A2T3AP15</accession>
<dbReference type="InParanoid" id="A0A2T3AP15"/>
<dbReference type="GeneID" id="36572968"/>
<keyword evidence="2" id="KW-1185">Reference proteome</keyword>
<reference evidence="1 2" key="1">
    <citation type="journal article" date="2018" name="New Phytol.">
        <title>Comparative genomics and transcriptomics depict ericoid mycorrhizal fungi as versatile saprotrophs and plant mutualists.</title>
        <authorList>
            <person name="Martino E."/>
            <person name="Morin E."/>
            <person name="Grelet G.A."/>
            <person name="Kuo A."/>
            <person name="Kohler A."/>
            <person name="Daghino S."/>
            <person name="Barry K.W."/>
            <person name="Cichocki N."/>
            <person name="Clum A."/>
            <person name="Dockter R.B."/>
            <person name="Hainaut M."/>
            <person name="Kuo R.C."/>
            <person name="LaButti K."/>
            <person name="Lindahl B.D."/>
            <person name="Lindquist E.A."/>
            <person name="Lipzen A."/>
            <person name="Khouja H.R."/>
            <person name="Magnuson J."/>
            <person name="Murat C."/>
            <person name="Ohm R.A."/>
            <person name="Singer S.W."/>
            <person name="Spatafora J.W."/>
            <person name="Wang M."/>
            <person name="Veneault-Fourrey C."/>
            <person name="Henrissat B."/>
            <person name="Grigoriev I.V."/>
            <person name="Martin F.M."/>
            <person name="Perotto S."/>
        </authorList>
    </citation>
    <scope>NUCLEOTIDE SEQUENCE [LARGE SCALE GENOMIC DNA]</scope>
    <source>
        <strain evidence="1 2">ATCC 22711</strain>
    </source>
</reference>
<dbReference type="EMBL" id="KZ679020">
    <property type="protein sequence ID" value="PSS06668.1"/>
    <property type="molecule type" value="Genomic_DNA"/>
</dbReference>
<name>A0A2T3AP15_AMORE</name>
<organism evidence="1 2">
    <name type="scientific">Amorphotheca resinae ATCC 22711</name>
    <dbReference type="NCBI Taxonomy" id="857342"/>
    <lineage>
        <taxon>Eukaryota</taxon>
        <taxon>Fungi</taxon>
        <taxon>Dikarya</taxon>
        <taxon>Ascomycota</taxon>
        <taxon>Pezizomycotina</taxon>
        <taxon>Leotiomycetes</taxon>
        <taxon>Helotiales</taxon>
        <taxon>Amorphothecaceae</taxon>
        <taxon>Amorphotheca</taxon>
    </lineage>
</organism>
<gene>
    <name evidence="1" type="ORF">M430DRAFT_23366</name>
</gene>